<dbReference type="InterPro" id="IPR036866">
    <property type="entry name" value="RibonucZ/Hydroxyglut_hydro"/>
</dbReference>
<feature type="region of interest" description="Disordered" evidence="8">
    <location>
        <begin position="324"/>
        <end position="435"/>
    </location>
</feature>
<evidence type="ECO:0000256" key="2">
    <source>
        <dbReference type="ARBA" id="ARBA00004123"/>
    </source>
</evidence>
<evidence type="ECO:0000256" key="8">
    <source>
        <dbReference type="SAM" id="MobiDB-lite"/>
    </source>
</evidence>
<dbReference type="GO" id="GO:0004557">
    <property type="term" value="F:alpha-galactosidase activity"/>
    <property type="evidence" value="ECO:0007669"/>
    <property type="project" value="UniProtKB-EC"/>
</dbReference>
<keyword evidence="6" id="KW-0234">DNA repair</keyword>
<proteinExistence type="inferred from homology"/>
<dbReference type="SUPFAM" id="SSF51445">
    <property type="entry name" value="(Trans)glycosidases"/>
    <property type="match status" value="1"/>
</dbReference>
<keyword evidence="9" id="KW-0472">Membrane</keyword>
<dbReference type="Proteomes" id="UP000053095">
    <property type="component" value="Unassembled WGS sequence"/>
</dbReference>
<comment type="similarity">
    <text evidence="3">Belongs to the DNA repair metallo-beta-lactamase (DRMBL) family.</text>
</comment>
<dbReference type="Gene3D" id="3.20.20.70">
    <property type="entry name" value="Aldolase class I"/>
    <property type="match status" value="1"/>
</dbReference>
<reference evidence="13" key="1">
    <citation type="journal article" date="2015" name="Genome Announc.">
        <title>Draft genome sequence of Talaromyces cellulolyticus strain Y-94, a source of lignocellulosic biomass-degrading enzymes.</title>
        <authorList>
            <person name="Fujii T."/>
            <person name="Koike H."/>
            <person name="Sawayama S."/>
            <person name="Yano S."/>
            <person name="Inoue H."/>
        </authorList>
    </citation>
    <scope>NUCLEOTIDE SEQUENCE [LARGE SCALE GENOMIC DNA]</scope>
    <source>
        <strain evidence="13">Y-94</strain>
    </source>
</reference>
<evidence type="ECO:0000256" key="9">
    <source>
        <dbReference type="SAM" id="Phobius"/>
    </source>
</evidence>
<sequence length="1143" mass="125216">MGDPGKVATTGWAAWSSKKKAIIITVMVSSIIALGVGLGAGLGAGLHHNHAAGSVATSTSAPTATVAAAPAATATSTGTYWQPTAGTTWQIELLYKLNDTSIDVQVYDIDLFDTDADQISSLQAAGRKVICYFSAGSWENWRPDANQFNSSDLGGNLDGWPGEKWLNISSTSVRNIMVNRLDMAQQKGCDGVDPDNVDGYSNSENALGLTEEMSIDYVNFLAEEAHARNMAIGLKNANQIIDSVIENMQWSVNEQCVQYSECDKYTPFTAANKPVFHIEYPKGDETNNSDNVTSEQKQTACVFEGSDKFSTVIKNMDLDNWVENTSSTDYVPPSTGRPPTPPGQTSQTERPPATDPGSIKQMAGTTVKRSTTTPAPKKTAQPVRGSSAVKKNNNASILSFFKKADGPPQSQSKQPRLTQFGVTVSRSGVSNGNNNVLKLEESLGDDLFVEDKNRRYKNLVDIRDDGETKTMSVPASSAMPTEESKSEETESDRFNESTGSNKKRKFDSPIVKGPFIDESDSEDDDDYSYSDTKPIEQSENDNGPSPLVREATSNFETSAVADDFDDIEDDIEGDEFLERAWIQDERAAFGLDSDTIDDGPIDDGPACPICQASLVGQSDAEASMHVNACLDGNPQPLPDLPEKKNSTSGLTRHEKAAVARPAQQNPFVEKSTGNTSAFTKLMAGNAEDSAWATAAANEVASRGKQAYERTCPFYKILPGLFVTVDAFRYGAVEGCQAYFLSHFHSDHYGGLTGSWSHGPIYCSRVTGNLVRQQLKVDPKYVVDLEFEKKTEVPNTKGVYVTMLPANHCPGSSLFLFEKIMDNGRFHRALHCGDFRACPAHVQHPLLKPDVLDAKTGQPRQQRIDVCYLDTTYLNPKYSFPPQEDVISACADMCVRLSDEQGDRNEALEFHKRGKVDAMAKFLSTKEKEPASAPAPASRGRLLVVIGTYSIGKERICLGIARALKCKIYAPPQKQRICACLEDPELSSLLTDNPLEAQIHMQIVFEIRAETLSDYLQTFKGHFSRVVGFRPTGWTYRPPGGRLLDNPPVANVLHSGNWKTSFSVSDLVPQRGSNKESSCFGVPYSEHSSFRELTMFCCSLRIGRVIPTVNVGNAKAREKMKAWIERWEAEKRKAGLFKVEGDTW</sequence>
<protein>
    <recommendedName>
        <fullName evidence="4">alpha-galactosidase</fullName>
        <ecNumber evidence="4">3.2.1.22</ecNumber>
    </recommendedName>
</protein>
<feature type="transmembrane region" description="Helical" evidence="9">
    <location>
        <begin position="21"/>
        <end position="46"/>
    </location>
</feature>
<dbReference type="PANTHER" id="PTHR23240:SF6">
    <property type="entry name" value="DNA CROSS-LINK REPAIR 1A PROTEIN"/>
    <property type="match status" value="1"/>
</dbReference>
<comment type="catalytic activity">
    <reaction evidence="1">
        <text>Hydrolysis of terminal, non-reducing alpha-D-galactose residues in alpha-D-galactosides, including galactose oligosaccharides, galactomannans and galactolipids.</text>
        <dbReference type="EC" id="3.2.1.22"/>
    </reaction>
</comment>
<dbReference type="InterPro" id="IPR011084">
    <property type="entry name" value="DRMBL"/>
</dbReference>
<dbReference type="PANTHER" id="PTHR23240">
    <property type="entry name" value="DNA CROSS-LINK REPAIR PROTEIN PSO2/SNM1-RELATED"/>
    <property type="match status" value="1"/>
</dbReference>
<evidence type="ECO:0000259" key="10">
    <source>
        <dbReference type="Pfam" id="PF03537"/>
    </source>
</evidence>
<organism evidence="12 13">
    <name type="scientific">Talaromyces pinophilus</name>
    <name type="common">Penicillium pinophilum</name>
    <dbReference type="NCBI Taxonomy" id="128442"/>
    <lineage>
        <taxon>Eukaryota</taxon>
        <taxon>Fungi</taxon>
        <taxon>Dikarya</taxon>
        <taxon>Ascomycota</taxon>
        <taxon>Pezizomycotina</taxon>
        <taxon>Eurotiomycetes</taxon>
        <taxon>Eurotiomycetidae</taxon>
        <taxon>Eurotiales</taxon>
        <taxon>Trichocomaceae</taxon>
        <taxon>Talaromyces</taxon>
        <taxon>Talaromyces sect. Talaromyces</taxon>
    </lineage>
</organism>
<dbReference type="Gene3D" id="3.40.50.12650">
    <property type="match status" value="1"/>
</dbReference>
<keyword evidence="5" id="KW-0227">DNA damage</keyword>
<feature type="compositionally biased region" description="Polar residues" evidence="8">
    <location>
        <begin position="408"/>
        <end position="417"/>
    </location>
</feature>
<keyword evidence="9" id="KW-1133">Transmembrane helix</keyword>
<feature type="compositionally biased region" description="Low complexity" evidence="8">
    <location>
        <begin position="421"/>
        <end position="435"/>
    </location>
</feature>
<feature type="domain" description="Glycoside-hydrolase family GH114 TIM-barrel" evidence="10">
    <location>
        <begin position="88"/>
        <end position="321"/>
    </location>
</feature>
<dbReference type="FunFam" id="3.40.50.12650:FF:000007">
    <property type="entry name" value="DNA cross-link repair 1A protein, variant"/>
    <property type="match status" value="1"/>
</dbReference>
<dbReference type="GO" id="GO:0003684">
    <property type="term" value="F:damaged DNA binding"/>
    <property type="evidence" value="ECO:0007669"/>
    <property type="project" value="TreeGrafter"/>
</dbReference>
<dbReference type="FunFam" id="3.60.15.10:FF:000038">
    <property type="entry name" value="DNA cross-link repair protein pso2/snm1"/>
    <property type="match status" value="1"/>
</dbReference>
<keyword evidence="13" id="KW-1185">Reference proteome</keyword>
<dbReference type="AlphaFoldDB" id="A0A6V8HQ11"/>
<accession>A0A6V8HQ11</accession>
<feature type="compositionally biased region" description="Basic and acidic residues" evidence="8">
    <location>
        <begin position="482"/>
        <end position="495"/>
    </location>
</feature>
<feature type="region of interest" description="Disordered" evidence="8">
    <location>
        <begin position="467"/>
        <end position="547"/>
    </location>
</feature>
<feature type="domain" description="DNA repair metallo-beta-lactamase" evidence="11">
    <location>
        <begin position="983"/>
        <end position="1112"/>
    </location>
</feature>
<dbReference type="GO" id="GO:0036297">
    <property type="term" value="P:interstrand cross-link repair"/>
    <property type="evidence" value="ECO:0007669"/>
    <property type="project" value="TreeGrafter"/>
</dbReference>
<dbReference type="EMBL" id="DF933856">
    <property type="protein sequence ID" value="GAM44048.1"/>
    <property type="molecule type" value="Genomic_DNA"/>
</dbReference>
<evidence type="ECO:0000256" key="5">
    <source>
        <dbReference type="ARBA" id="ARBA00022763"/>
    </source>
</evidence>
<feature type="compositionally biased region" description="Acidic residues" evidence="8">
    <location>
        <begin position="517"/>
        <end position="528"/>
    </location>
</feature>
<evidence type="ECO:0000256" key="4">
    <source>
        <dbReference type="ARBA" id="ARBA00012755"/>
    </source>
</evidence>
<dbReference type="SUPFAM" id="SSF56281">
    <property type="entry name" value="Metallo-hydrolase/oxidoreductase"/>
    <property type="match status" value="1"/>
</dbReference>
<dbReference type="InterPro" id="IPR013785">
    <property type="entry name" value="Aldolase_TIM"/>
</dbReference>
<feature type="compositionally biased region" description="Low complexity" evidence="8">
    <location>
        <begin position="371"/>
        <end position="380"/>
    </location>
</feature>
<dbReference type="GO" id="GO:0005634">
    <property type="term" value="C:nucleus"/>
    <property type="evidence" value="ECO:0007669"/>
    <property type="project" value="UniProtKB-SubCell"/>
</dbReference>
<dbReference type="GO" id="GO:0035312">
    <property type="term" value="F:5'-3' DNA exonuclease activity"/>
    <property type="evidence" value="ECO:0007669"/>
    <property type="project" value="TreeGrafter"/>
</dbReference>
<evidence type="ECO:0000256" key="3">
    <source>
        <dbReference type="ARBA" id="ARBA00010304"/>
    </source>
</evidence>
<comment type="caution">
    <text evidence="12">The sequence shown here is derived from an EMBL/GenBank/DDBJ whole genome shotgun (WGS) entry which is preliminary data.</text>
</comment>
<evidence type="ECO:0000259" key="11">
    <source>
        <dbReference type="Pfam" id="PF07522"/>
    </source>
</evidence>
<comment type="subcellular location">
    <subcellularLocation>
        <location evidence="2">Nucleus</location>
    </subcellularLocation>
</comment>
<dbReference type="InterPro" id="IPR004352">
    <property type="entry name" value="GH114_TIM-barrel"/>
</dbReference>
<feature type="compositionally biased region" description="Polar residues" evidence="8">
    <location>
        <begin position="469"/>
        <end position="479"/>
    </location>
</feature>
<dbReference type="EC" id="3.2.1.22" evidence="4"/>
<evidence type="ECO:0000256" key="6">
    <source>
        <dbReference type="ARBA" id="ARBA00023204"/>
    </source>
</evidence>
<gene>
    <name evidence="12" type="ORF">TCE0_060r19358</name>
</gene>
<dbReference type="GO" id="GO:0006303">
    <property type="term" value="P:double-strand break repair via nonhomologous end joining"/>
    <property type="evidence" value="ECO:0007669"/>
    <property type="project" value="TreeGrafter"/>
</dbReference>
<keyword evidence="9" id="KW-0812">Transmembrane</keyword>
<evidence type="ECO:0000313" key="12">
    <source>
        <dbReference type="EMBL" id="GAM44048.1"/>
    </source>
</evidence>
<dbReference type="CDD" id="cd16273">
    <property type="entry name" value="SNM1A-1C-like_MBL-fold"/>
    <property type="match status" value="1"/>
</dbReference>
<evidence type="ECO:0000313" key="13">
    <source>
        <dbReference type="Proteomes" id="UP000053095"/>
    </source>
</evidence>
<keyword evidence="7" id="KW-0539">Nucleus</keyword>
<dbReference type="Pfam" id="PF03537">
    <property type="entry name" value="Glyco_hydro_114"/>
    <property type="match status" value="1"/>
</dbReference>
<name>A0A6V8HQ11_TALPI</name>
<dbReference type="Pfam" id="PF07522">
    <property type="entry name" value="DRMBL"/>
    <property type="match status" value="1"/>
</dbReference>
<evidence type="ECO:0000256" key="1">
    <source>
        <dbReference type="ARBA" id="ARBA00001255"/>
    </source>
</evidence>
<evidence type="ECO:0000256" key="7">
    <source>
        <dbReference type="ARBA" id="ARBA00023242"/>
    </source>
</evidence>
<dbReference type="InterPro" id="IPR017853">
    <property type="entry name" value="GH"/>
</dbReference>
<dbReference type="Gene3D" id="3.60.15.10">
    <property type="entry name" value="Ribonuclease Z/Hydroxyacylglutathione hydrolase-like"/>
    <property type="match status" value="1"/>
</dbReference>